<protein>
    <submittedName>
        <fullName evidence="2">Lytic transglycosylase domain-containing protein</fullName>
    </submittedName>
</protein>
<dbReference type="RefSeq" id="WP_259543804.1">
    <property type="nucleotide sequence ID" value="NZ_JANLCJ010000682.1"/>
</dbReference>
<dbReference type="CDD" id="cd00254">
    <property type="entry name" value="LT-like"/>
    <property type="match status" value="1"/>
</dbReference>
<comment type="caution">
    <text evidence="2">The sequence shown here is derived from an EMBL/GenBank/DDBJ whole genome shotgun (WGS) entry which is preliminary data.</text>
</comment>
<evidence type="ECO:0000313" key="2">
    <source>
        <dbReference type="EMBL" id="MCS5737411.1"/>
    </source>
</evidence>
<dbReference type="Pfam" id="PF01464">
    <property type="entry name" value="SLT"/>
    <property type="match status" value="1"/>
</dbReference>
<feature type="domain" description="Transglycosylase SLT" evidence="1">
    <location>
        <begin position="5"/>
        <end position="51"/>
    </location>
</feature>
<evidence type="ECO:0000313" key="3">
    <source>
        <dbReference type="Proteomes" id="UP001165586"/>
    </source>
</evidence>
<dbReference type="Gene3D" id="1.10.530.10">
    <property type="match status" value="1"/>
</dbReference>
<dbReference type="InterPro" id="IPR008258">
    <property type="entry name" value="Transglycosylase_SLT_dom_1"/>
</dbReference>
<accession>A0ABT2HC26</accession>
<gene>
    <name evidence="2" type="ORF">N1032_27130</name>
</gene>
<feature type="non-terminal residue" evidence="2">
    <location>
        <position position="186"/>
    </location>
</feature>
<dbReference type="EMBL" id="JANLCJ010000682">
    <property type="protein sequence ID" value="MCS5737411.1"/>
    <property type="molecule type" value="Genomic_DNA"/>
</dbReference>
<organism evidence="2 3">
    <name type="scientific">Herbiconiux daphne</name>
    <dbReference type="NCBI Taxonomy" id="2970914"/>
    <lineage>
        <taxon>Bacteria</taxon>
        <taxon>Bacillati</taxon>
        <taxon>Actinomycetota</taxon>
        <taxon>Actinomycetes</taxon>
        <taxon>Micrococcales</taxon>
        <taxon>Microbacteriaceae</taxon>
        <taxon>Herbiconiux</taxon>
    </lineage>
</organism>
<reference evidence="2" key="1">
    <citation type="submission" date="2022-08" db="EMBL/GenBank/DDBJ databases">
        <authorList>
            <person name="Deng Y."/>
            <person name="Han X.-F."/>
            <person name="Zhang Y.-Q."/>
        </authorList>
    </citation>
    <scope>NUCLEOTIDE SEQUENCE</scope>
    <source>
        <strain evidence="2">CPCC 203386</strain>
    </source>
</reference>
<sequence length="186" mass="20396">KDYGYSQADRLDPQKNIEMGTRYLASNLKAFNGNTAHALLGYNQGTGGAKQMLAGKIPMAEEGVNYVNKFKPGYLKKDSPIPSAQQYMAPATSDLIQMGKAGMNPQADDKFKTSALGNVTPVEPKQEEKKELTGAQKVSLIQNVLENLKVPQQQQVRAPAAPVQIRDGQVNMKMFQGPEDEGIQWK</sequence>
<keyword evidence="3" id="KW-1185">Reference proteome</keyword>
<dbReference type="SUPFAM" id="SSF53955">
    <property type="entry name" value="Lysozyme-like"/>
    <property type="match status" value="1"/>
</dbReference>
<dbReference type="InterPro" id="IPR023346">
    <property type="entry name" value="Lysozyme-like_dom_sf"/>
</dbReference>
<feature type="non-terminal residue" evidence="2">
    <location>
        <position position="1"/>
    </location>
</feature>
<proteinExistence type="predicted"/>
<name>A0ABT2HC26_9MICO</name>
<dbReference type="Proteomes" id="UP001165586">
    <property type="component" value="Unassembled WGS sequence"/>
</dbReference>
<evidence type="ECO:0000259" key="1">
    <source>
        <dbReference type="Pfam" id="PF01464"/>
    </source>
</evidence>